<protein>
    <submittedName>
        <fullName evidence="1">Uncharacterized protein</fullName>
    </submittedName>
</protein>
<dbReference type="AlphaFoldDB" id="A0A562V4M7"/>
<gene>
    <name evidence="1" type="ORF">LX16_3596</name>
</gene>
<organism evidence="1 2">
    <name type="scientific">Stackebrandtia albiflava</name>
    <dbReference type="NCBI Taxonomy" id="406432"/>
    <lineage>
        <taxon>Bacteria</taxon>
        <taxon>Bacillati</taxon>
        <taxon>Actinomycetota</taxon>
        <taxon>Actinomycetes</taxon>
        <taxon>Glycomycetales</taxon>
        <taxon>Glycomycetaceae</taxon>
        <taxon>Stackebrandtia</taxon>
    </lineage>
</organism>
<accession>A0A562V4M7</accession>
<proteinExistence type="predicted"/>
<dbReference type="EMBL" id="VLLL01000006">
    <property type="protein sequence ID" value="TWJ12830.1"/>
    <property type="molecule type" value="Genomic_DNA"/>
</dbReference>
<keyword evidence="2" id="KW-1185">Reference proteome</keyword>
<reference evidence="1 2" key="1">
    <citation type="journal article" date="2013" name="Stand. Genomic Sci.">
        <title>Genomic Encyclopedia of Type Strains, Phase I: The one thousand microbial genomes (KMG-I) project.</title>
        <authorList>
            <person name="Kyrpides N.C."/>
            <person name="Woyke T."/>
            <person name="Eisen J.A."/>
            <person name="Garrity G."/>
            <person name="Lilburn T.G."/>
            <person name="Beck B.J."/>
            <person name="Whitman W.B."/>
            <person name="Hugenholtz P."/>
            <person name="Klenk H.P."/>
        </authorList>
    </citation>
    <scope>NUCLEOTIDE SEQUENCE [LARGE SCALE GENOMIC DNA]</scope>
    <source>
        <strain evidence="1 2">DSM 45044</strain>
    </source>
</reference>
<sequence>MYNPCMIRTTVSIPDDVGAILADLAKKNGTNLAAEIAKATEETVWRRRIADHGEWLRANPEVKTAHEEQMMRLWKLSGEQWR</sequence>
<name>A0A562V4M7_9ACTN</name>
<evidence type="ECO:0000313" key="1">
    <source>
        <dbReference type="EMBL" id="TWJ12830.1"/>
    </source>
</evidence>
<comment type="caution">
    <text evidence="1">The sequence shown here is derived from an EMBL/GenBank/DDBJ whole genome shotgun (WGS) entry which is preliminary data.</text>
</comment>
<evidence type="ECO:0000313" key="2">
    <source>
        <dbReference type="Proteomes" id="UP000321617"/>
    </source>
</evidence>
<dbReference type="Proteomes" id="UP000321617">
    <property type="component" value="Unassembled WGS sequence"/>
</dbReference>